<reference evidence="3 4" key="1">
    <citation type="submission" date="2018-02" db="EMBL/GenBank/DDBJ databases">
        <title>Genome sequences of Apibacter spp., gut symbionts of Asian honey bees.</title>
        <authorList>
            <person name="Kwong W.K."/>
            <person name="Steele M.I."/>
            <person name="Moran N.A."/>
        </authorList>
    </citation>
    <scope>NUCLEOTIDE SEQUENCE [LARGE SCALE GENOMIC DNA]</scope>
    <source>
        <strain evidence="4">wkB301</strain>
    </source>
</reference>
<dbReference type="OrthoDB" id="1451476at2"/>
<dbReference type="AlphaFoldDB" id="A0A2S8AFW0"/>
<accession>A0A2S8AFW0</accession>
<gene>
    <name evidence="3" type="ORF">C4S77_00225</name>
</gene>
<feature type="chain" id="PRO_5015435263" evidence="2">
    <location>
        <begin position="21"/>
        <end position="144"/>
    </location>
</feature>
<evidence type="ECO:0000256" key="2">
    <source>
        <dbReference type="SAM" id="SignalP"/>
    </source>
</evidence>
<feature type="signal peptide" evidence="2">
    <location>
        <begin position="1"/>
        <end position="20"/>
    </location>
</feature>
<comment type="caution">
    <text evidence="3">The sequence shown here is derived from an EMBL/GenBank/DDBJ whole genome shotgun (WGS) entry which is preliminary data.</text>
</comment>
<keyword evidence="4" id="KW-1185">Reference proteome</keyword>
<keyword evidence="1" id="KW-0175">Coiled coil</keyword>
<name>A0A2S8AFW0_9FLAO</name>
<organism evidence="3 4">
    <name type="scientific">Apibacter adventoris</name>
    <dbReference type="NCBI Taxonomy" id="1679466"/>
    <lineage>
        <taxon>Bacteria</taxon>
        <taxon>Pseudomonadati</taxon>
        <taxon>Bacteroidota</taxon>
        <taxon>Flavobacteriia</taxon>
        <taxon>Flavobacteriales</taxon>
        <taxon>Weeksellaceae</taxon>
        <taxon>Apibacter</taxon>
    </lineage>
</organism>
<dbReference type="Proteomes" id="UP000238042">
    <property type="component" value="Unassembled WGS sequence"/>
</dbReference>
<proteinExistence type="predicted"/>
<evidence type="ECO:0000313" key="4">
    <source>
        <dbReference type="Proteomes" id="UP000238042"/>
    </source>
</evidence>
<feature type="coiled-coil region" evidence="1">
    <location>
        <begin position="79"/>
        <end position="142"/>
    </location>
</feature>
<evidence type="ECO:0000313" key="3">
    <source>
        <dbReference type="EMBL" id="PQL95265.1"/>
    </source>
</evidence>
<dbReference type="RefSeq" id="WP_105245208.1">
    <property type="nucleotide sequence ID" value="NZ_PSZM01000001.1"/>
</dbReference>
<keyword evidence="2" id="KW-0732">Signal</keyword>
<dbReference type="EMBL" id="PSZM01000001">
    <property type="protein sequence ID" value="PQL95265.1"/>
    <property type="molecule type" value="Genomic_DNA"/>
</dbReference>
<sequence length="144" mass="17768">MKKLIIRSFVLIVVSTNAFAQKNQREINREYGRKYEEINSDSSLTPYEKSEKKRELAIKQKQDNIEYNKENYHTHHHNIDYKDERKKDIERKIDLLEDRYKRDKERIENNDKLNKREKNAQKKILEKDYKEKKDLLKREKENIK</sequence>
<protein>
    <submittedName>
        <fullName evidence="3">Uncharacterized protein</fullName>
    </submittedName>
</protein>
<evidence type="ECO:0000256" key="1">
    <source>
        <dbReference type="SAM" id="Coils"/>
    </source>
</evidence>